<reference evidence="4" key="1">
    <citation type="journal article" date="2009" name="Nature">
        <title>Genome sequence and analysis of the Irish potato famine pathogen Phytophthora infestans.</title>
        <authorList>
            <consortium name="The Broad Institute Genome Sequencing Platform"/>
            <person name="Haas B.J."/>
            <person name="Kamoun S."/>
            <person name="Zody M.C."/>
            <person name="Jiang R.H."/>
            <person name="Handsaker R.E."/>
            <person name="Cano L.M."/>
            <person name="Grabherr M."/>
            <person name="Kodira C.D."/>
            <person name="Raffaele S."/>
            <person name="Torto-Alalibo T."/>
            <person name="Bozkurt T.O."/>
            <person name="Ah-Fong A.M."/>
            <person name="Alvarado L."/>
            <person name="Anderson V.L."/>
            <person name="Armstrong M.R."/>
            <person name="Avrova A."/>
            <person name="Baxter L."/>
            <person name="Beynon J."/>
            <person name="Boevink P.C."/>
            <person name="Bollmann S.R."/>
            <person name="Bos J.I."/>
            <person name="Bulone V."/>
            <person name="Cai G."/>
            <person name="Cakir C."/>
            <person name="Carrington J.C."/>
            <person name="Chawner M."/>
            <person name="Conti L."/>
            <person name="Costanzo S."/>
            <person name="Ewan R."/>
            <person name="Fahlgren N."/>
            <person name="Fischbach M.A."/>
            <person name="Fugelstad J."/>
            <person name="Gilroy E.M."/>
            <person name="Gnerre S."/>
            <person name="Green P.J."/>
            <person name="Grenville-Briggs L.J."/>
            <person name="Griffith J."/>
            <person name="Grunwald N.J."/>
            <person name="Horn K."/>
            <person name="Horner N.R."/>
            <person name="Hu C.H."/>
            <person name="Huitema E."/>
            <person name="Jeong D.H."/>
            <person name="Jones A.M."/>
            <person name="Jones J.D."/>
            <person name="Jones R.W."/>
            <person name="Karlsson E.K."/>
            <person name="Kunjeti S.G."/>
            <person name="Lamour K."/>
            <person name="Liu Z."/>
            <person name="Ma L."/>
            <person name="Maclean D."/>
            <person name="Chibucos M.C."/>
            <person name="McDonald H."/>
            <person name="McWalters J."/>
            <person name="Meijer H.J."/>
            <person name="Morgan W."/>
            <person name="Morris P.F."/>
            <person name="Munro C.A."/>
            <person name="O'Neill K."/>
            <person name="Ospina-Giraldo M."/>
            <person name="Pinzon A."/>
            <person name="Pritchard L."/>
            <person name="Ramsahoye B."/>
            <person name="Ren Q."/>
            <person name="Restrepo S."/>
            <person name="Roy S."/>
            <person name="Sadanandom A."/>
            <person name="Savidor A."/>
            <person name="Schornack S."/>
            <person name="Schwartz D.C."/>
            <person name="Schumann U.D."/>
            <person name="Schwessinger B."/>
            <person name="Seyer L."/>
            <person name="Sharpe T."/>
            <person name="Silvar C."/>
            <person name="Song J."/>
            <person name="Studholme D.J."/>
            <person name="Sykes S."/>
            <person name="Thines M."/>
            <person name="van de Vondervoort P.J."/>
            <person name="Phuntumart V."/>
            <person name="Wawra S."/>
            <person name="Weide R."/>
            <person name="Win J."/>
            <person name="Young C."/>
            <person name="Zhou S."/>
            <person name="Fry W."/>
            <person name="Meyers B.C."/>
            <person name="van West P."/>
            <person name="Ristaino J."/>
            <person name="Govers F."/>
            <person name="Birch P.R."/>
            <person name="Whisson S.C."/>
            <person name="Judelson H.S."/>
            <person name="Nusbaum C."/>
        </authorList>
    </citation>
    <scope>NUCLEOTIDE SEQUENCE [LARGE SCALE GENOMIC DNA]</scope>
    <source>
        <strain evidence="4">T30-4</strain>
    </source>
</reference>
<dbReference type="OrthoDB" id="89982at2759"/>
<evidence type="ECO:0008006" key="5">
    <source>
        <dbReference type="Google" id="ProtNLM"/>
    </source>
</evidence>
<protein>
    <recommendedName>
        <fullName evidence="5">Bzip transcription factor</fullName>
    </recommendedName>
</protein>
<feature type="compositionally biased region" description="Polar residues" evidence="2">
    <location>
        <begin position="21"/>
        <end position="42"/>
    </location>
</feature>
<dbReference type="CDD" id="cd14686">
    <property type="entry name" value="bZIP"/>
    <property type="match status" value="1"/>
</dbReference>
<dbReference type="InParanoid" id="D0NUB3"/>
<name>D0NUB3_PHYIT</name>
<feature type="compositionally biased region" description="Low complexity" evidence="2">
    <location>
        <begin position="59"/>
        <end position="72"/>
    </location>
</feature>
<evidence type="ECO:0000313" key="3">
    <source>
        <dbReference type="EMBL" id="EEY65246.1"/>
    </source>
</evidence>
<keyword evidence="1" id="KW-0175">Coiled coil</keyword>
<evidence type="ECO:0000256" key="1">
    <source>
        <dbReference type="SAM" id="Coils"/>
    </source>
</evidence>
<proteinExistence type="predicted"/>
<feature type="coiled-coil region" evidence="1">
    <location>
        <begin position="90"/>
        <end position="140"/>
    </location>
</feature>
<dbReference type="GeneID" id="9469436"/>
<feature type="compositionally biased region" description="Basic and acidic residues" evidence="2">
    <location>
        <begin position="9"/>
        <end position="18"/>
    </location>
</feature>
<dbReference type="HOGENOM" id="CLU_051444_2_1_1"/>
<dbReference type="OMA" id="FQWRPKA"/>
<gene>
    <name evidence="3" type="ORF">PITG_16877</name>
</gene>
<organism evidence="3 4">
    <name type="scientific">Phytophthora infestans (strain T30-4)</name>
    <name type="common">Potato late blight agent</name>
    <dbReference type="NCBI Taxonomy" id="403677"/>
    <lineage>
        <taxon>Eukaryota</taxon>
        <taxon>Sar</taxon>
        <taxon>Stramenopiles</taxon>
        <taxon>Oomycota</taxon>
        <taxon>Peronosporomycetes</taxon>
        <taxon>Peronosporales</taxon>
        <taxon>Peronosporaceae</taxon>
        <taxon>Phytophthora</taxon>
    </lineage>
</organism>
<dbReference type="EMBL" id="DS028163">
    <property type="protein sequence ID" value="EEY65246.1"/>
    <property type="molecule type" value="Genomic_DNA"/>
</dbReference>
<dbReference type="AlphaFoldDB" id="D0NUB3"/>
<dbReference type="RefSeq" id="XP_002897310.1">
    <property type="nucleotide sequence ID" value="XM_002897264.1"/>
</dbReference>
<accession>D0NUB3</accession>
<dbReference type="KEGG" id="pif:PITG_16877"/>
<evidence type="ECO:0000256" key="2">
    <source>
        <dbReference type="SAM" id="MobiDB-lite"/>
    </source>
</evidence>
<feature type="region of interest" description="Disordered" evidence="2">
    <location>
        <begin position="1"/>
        <end position="78"/>
    </location>
</feature>
<sequence>MSSTCVPLSHDETEKPLGDAHSTSYSTTKTSNPYHQLLNVTPSRDRKRKTEQLYKPAKTQPSSTAGSTPSSPQEEAPVTCIQRFKQSSTVEKLQRELRRKKQARYRKKQTDHMINLEKENDQLQQEIERLKRRRFSTAAALPPRENLWSAALEYFRLFRHGLQEPKMMAVLSGEDKVQSCVQAAFFQSTIAPDVIFNAHQGIDKMVQYWNFLSCSFKDMVVELKCLTQENEDSLIATSLTSVTISEQTLAAVFPHLLDEESRELDKTKASLCQALLDQRITKDGSIRFEWDAMNGRVTRVTTESDMLSPMLRLLGSVENVSRVFRDAFVSLDFQWRPRAREPSVDNQ</sequence>
<dbReference type="VEuPathDB" id="FungiDB:PITG_16877"/>
<evidence type="ECO:0000313" key="4">
    <source>
        <dbReference type="Proteomes" id="UP000006643"/>
    </source>
</evidence>
<dbReference type="eggNOG" id="ENOG502RGAB">
    <property type="taxonomic scope" value="Eukaryota"/>
</dbReference>
<dbReference type="Proteomes" id="UP000006643">
    <property type="component" value="Unassembled WGS sequence"/>
</dbReference>
<keyword evidence="4" id="KW-1185">Reference proteome</keyword>